<dbReference type="RefSeq" id="WP_151429885.1">
    <property type="nucleotide sequence ID" value="NZ_JANJZI010000012.1"/>
</dbReference>
<evidence type="ECO:0000313" key="1">
    <source>
        <dbReference type="EMBL" id="KAB1651025.1"/>
    </source>
</evidence>
<evidence type="ECO:0000313" key="2">
    <source>
        <dbReference type="Proteomes" id="UP000479639"/>
    </source>
</evidence>
<accession>A0A7C8FZU6</accession>
<dbReference type="Proteomes" id="UP000479639">
    <property type="component" value="Unassembled WGS sequence"/>
</dbReference>
<protein>
    <submittedName>
        <fullName evidence="1">Uncharacterized protein</fullName>
    </submittedName>
</protein>
<comment type="caution">
    <text evidence="1">The sequence shown here is derived from an EMBL/GenBank/DDBJ whole genome shotgun (WGS) entry which is preliminary data.</text>
</comment>
<gene>
    <name evidence="1" type="ORF">F8D48_02865</name>
</gene>
<sequence>MKLSEKHPWLTWKNIHLTAVACVVAGVALIMLGGALAAVSASGWHDLVMQFAGPPLGFGDAMGAAPVAPEPPTLPAPL</sequence>
<reference evidence="1 2" key="1">
    <citation type="submission" date="2019-09" db="EMBL/GenBank/DDBJ databases">
        <title>Whole genome shotgun sequencing (WGS) of Ellagibacter isourolithinifaciens DSM 104140(T) and Adlercreutzia muris DSM 29508(T).</title>
        <authorList>
            <person name="Stoll D.A."/>
            <person name="Danylec N."/>
            <person name="Huch M."/>
        </authorList>
    </citation>
    <scope>NUCLEOTIDE SEQUENCE [LARGE SCALE GENOMIC DNA]</scope>
    <source>
        <strain evidence="1 2">DSM 29508</strain>
    </source>
</reference>
<dbReference type="AlphaFoldDB" id="A0A7C8FZU6"/>
<dbReference type="EMBL" id="WAJS01000006">
    <property type="protein sequence ID" value="KAB1651025.1"/>
    <property type="molecule type" value="Genomic_DNA"/>
</dbReference>
<organism evidence="1 2">
    <name type="scientific">Adlercreutzia muris</name>
    <dbReference type="NCBI Taxonomy" id="1796610"/>
    <lineage>
        <taxon>Bacteria</taxon>
        <taxon>Bacillati</taxon>
        <taxon>Actinomycetota</taxon>
        <taxon>Coriobacteriia</taxon>
        <taxon>Eggerthellales</taxon>
        <taxon>Eggerthellaceae</taxon>
        <taxon>Adlercreutzia</taxon>
    </lineage>
</organism>
<keyword evidence="2" id="KW-1185">Reference proteome</keyword>
<proteinExistence type="predicted"/>
<name>A0A7C8FZU6_9ACTN</name>